<dbReference type="AlphaFoldDB" id="A0ABD3NF23"/>
<feature type="compositionally biased region" description="Basic residues" evidence="1">
    <location>
        <begin position="421"/>
        <end position="430"/>
    </location>
</feature>
<feature type="compositionally biased region" description="Basic and acidic residues" evidence="1">
    <location>
        <begin position="83"/>
        <end position="97"/>
    </location>
</feature>
<proteinExistence type="predicted"/>
<keyword evidence="3" id="KW-1185">Reference proteome</keyword>
<comment type="caution">
    <text evidence="2">The sequence shown here is derived from an EMBL/GenBank/DDBJ whole genome shotgun (WGS) entry which is preliminary data.</text>
</comment>
<organism evidence="2 3">
    <name type="scientific">Cyclotella atomus</name>
    <dbReference type="NCBI Taxonomy" id="382360"/>
    <lineage>
        <taxon>Eukaryota</taxon>
        <taxon>Sar</taxon>
        <taxon>Stramenopiles</taxon>
        <taxon>Ochrophyta</taxon>
        <taxon>Bacillariophyta</taxon>
        <taxon>Coscinodiscophyceae</taxon>
        <taxon>Thalassiosirophycidae</taxon>
        <taxon>Stephanodiscales</taxon>
        <taxon>Stephanodiscaceae</taxon>
        <taxon>Cyclotella</taxon>
    </lineage>
</organism>
<protein>
    <submittedName>
        <fullName evidence="2">Uncharacterized protein</fullName>
    </submittedName>
</protein>
<sequence length="765" mass="86007">MLSSNSQHKIHRLVPRRKVKSGSLADITRGDKPCPSGAAVERIANNDARVSSFAIMGGGRGAGPVTAAPINAAGDMNMPRAEVTPDKSPKPQLKDDVLSSSSSDESEDERTKLISEIDFLKLSPGNNPHTMSNYELLRLRNIQRNEAKLASLGLVGMTSKKPAAKKPPPKKPTPSTAIRKAATSSPYVFKSSASHTWHTRHHELLSHVVHGVLSVPSSNKSLHNWIRRQKTQYQKYKYGEKSTLNEEKARLLLAVAPEKFWLGICKSPGAVTKSVKTKASRDEESIGSQDSFSEDELPYSKPTPKKSKKTAVRRELEGLRSPQWMDGFDEDRNGKAKSVKSLVVQRKPDYFDDSNDEMHVTKQCAKKSSAKSQMFQRKHDYFDDNEDDFATKQHSADKIIFVQRKSDFFDDSHDGQYKPKSSAKRGTKRFAIRDRSDDESDYSDEESVHGRRTYNRSSRKRGGRRIVRDYSDDDISLEELRSRRGSSSKSAHSSSTKEARRQIQAKPKRAVVKSSLEMLNADDARPTKSPPPKKAITDQPATHRPSKRKGVVSEEPERPSKRLHKEHVPNKYSRNGYDSEESSSYSDDRSTSASYSSTSVSAASTNSSSIYGPNKPMNEVLITQQTNTLTARNQRNYELKARMAHRQRLMLEYKFIYAQNMERLQSLRRKEKVMQSLEAQMIKNGSTLFDRVESTEQVMLRCKANSADMIEGTLMSPAELERRGVNAGLLEPSLHVREHVGMIDGPSLTIEGHSLRDETQTIEWL</sequence>
<feature type="compositionally biased region" description="Low complexity" evidence="1">
    <location>
        <begin position="485"/>
        <end position="494"/>
    </location>
</feature>
<feature type="region of interest" description="Disordered" evidence="1">
    <location>
        <begin position="272"/>
        <end position="316"/>
    </location>
</feature>
<gene>
    <name evidence="2" type="ORF">ACHAWO_009083</name>
</gene>
<feature type="region of interest" description="Disordered" evidence="1">
    <location>
        <begin position="1"/>
        <end position="35"/>
    </location>
</feature>
<evidence type="ECO:0000256" key="1">
    <source>
        <dbReference type="SAM" id="MobiDB-lite"/>
    </source>
</evidence>
<evidence type="ECO:0000313" key="3">
    <source>
        <dbReference type="Proteomes" id="UP001530400"/>
    </source>
</evidence>
<feature type="compositionally biased region" description="Basic residues" evidence="1">
    <location>
        <begin position="450"/>
        <end position="465"/>
    </location>
</feature>
<evidence type="ECO:0000313" key="2">
    <source>
        <dbReference type="EMBL" id="KAL3771420.1"/>
    </source>
</evidence>
<feature type="compositionally biased region" description="Basic and acidic residues" evidence="1">
    <location>
        <begin position="551"/>
        <end position="560"/>
    </location>
</feature>
<dbReference type="EMBL" id="JALLPJ020001287">
    <property type="protein sequence ID" value="KAL3771420.1"/>
    <property type="molecule type" value="Genomic_DNA"/>
</dbReference>
<feature type="compositionally biased region" description="Basic residues" evidence="1">
    <location>
        <begin position="8"/>
        <end position="20"/>
    </location>
</feature>
<feature type="region of interest" description="Disordered" evidence="1">
    <location>
        <begin position="158"/>
        <end position="182"/>
    </location>
</feature>
<accession>A0ABD3NF23</accession>
<name>A0ABD3NF23_9STRA</name>
<feature type="region of interest" description="Disordered" evidence="1">
    <location>
        <begin position="68"/>
        <end position="110"/>
    </location>
</feature>
<reference evidence="2 3" key="1">
    <citation type="submission" date="2024-10" db="EMBL/GenBank/DDBJ databases">
        <title>Updated reference genomes for cyclostephanoid diatoms.</title>
        <authorList>
            <person name="Roberts W.R."/>
            <person name="Alverson A.J."/>
        </authorList>
    </citation>
    <scope>NUCLEOTIDE SEQUENCE [LARGE SCALE GENOMIC DNA]</scope>
    <source>
        <strain evidence="2 3">AJA010-31</strain>
    </source>
</reference>
<feature type="compositionally biased region" description="Low complexity" evidence="1">
    <location>
        <begin position="591"/>
        <end position="609"/>
    </location>
</feature>
<dbReference type="Proteomes" id="UP001530400">
    <property type="component" value="Unassembled WGS sequence"/>
</dbReference>
<feature type="region of interest" description="Disordered" evidence="1">
    <location>
        <begin position="409"/>
        <end position="616"/>
    </location>
</feature>